<proteinExistence type="predicted"/>
<sequence length="72" mass="7419">MTALDGLNTDCCRDVRLAGAWAADKDNVVGAVEEIAVVNLANQLPVDIAAGKIEVPQITIGRKAGGFEPASV</sequence>
<dbReference type="Proteomes" id="UP000004622">
    <property type="component" value="Unassembled WGS sequence"/>
</dbReference>
<comment type="caution">
    <text evidence="1">The sequence shown here is derived from an EMBL/GenBank/DDBJ whole genome shotgun (WGS) entry which is preliminary data.</text>
</comment>
<organism evidence="1 2">
    <name type="scientific">Nitratireductor aquibiodomus RA22</name>
    <dbReference type="NCBI Taxonomy" id="1189611"/>
    <lineage>
        <taxon>Bacteria</taxon>
        <taxon>Pseudomonadati</taxon>
        <taxon>Pseudomonadota</taxon>
        <taxon>Alphaproteobacteria</taxon>
        <taxon>Hyphomicrobiales</taxon>
        <taxon>Phyllobacteriaceae</taxon>
        <taxon>Nitratireductor</taxon>
    </lineage>
</organism>
<accession>I5BS62</accession>
<dbReference type="EMBL" id="AJXZ01000054">
    <property type="protein sequence ID" value="EIM72414.1"/>
    <property type="molecule type" value="Genomic_DNA"/>
</dbReference>
<name>I5BS62_9HYPH</name>
<evidence type="ECO:0000313" key="1">
    <source>
        <dbReference type="EMBL" id="EIM72414.1"/>
    </source>
</evidence>
<gene>
    <name evidence="1" type="ORF">A33O_19911</name>
</gene>
<evidence type="ECO:0000313" key="2">
    <source>
        <dbReference type="Proteomes" id="UP000004622"/>
    </source>
</evidence>
<protein>
    <submittedName>
        <fullName evidence="1">Uncharacterized protein</fullName>
    </submittedName>
</protein>
<dbReference type="AlphaFoldDB" id="I5BS62"/>
<reference evidence="1 2" key="1">
    <citation type="journal article" date="2012" name="J. Bacteriol.">
        <title>Genome Sequence of Nitratireductor aquibiodomus Strain RA22.</title>
        <authorList>
            <person name="Singh A."/>
            <person name="Jangir P.K."/>
            <person name="Kumari C."/>
            <person name="Sharma R."/>
        </authorList>
    </citation>
    <scope>NUCLEOTIDE SEQUENCE [LARGE SCALE GENOMIC DNA]</scope>
    <source>
        <strain evidence="1 2">RA22</strain>
    </source>
</reference>